<dbReference type="InterPro" id="IPR004843">
    <property type="entry name" value="Calcineurin-like_PHP"/>
</dbReference>
<dbReference type="OrthoDB" id="9772095at2"/>
<dbReference type="InterPro" id="IPR029052">
    <property type="entry name" value="Metallo-depent_PP-like"/>
</dbReference>
<evidence type="ECO:0000313" key="5">
    <source>
        <dbReference type="EMBL" id="SCF34385.1"/>
    </source>
</evidence>
<dbReference type="Pfam" id="PF16403">
    <property type="entry name" value="Bact_surface_Ig-like"/>
    <property type="match status" value="1"/>
</dbReference>
<evidence type="ECO:0000313" key="6">
    <source>
        <dbReference type="Proteomes" id="UP000198242"/>
    </source>
</evidence>
<name>A0A1C4ZN85_MICVI</name>
<dbReference type="GO" id="GO:0005975">
    <property type="term" value="P:carbohydrate metabolic process"/>
    <property type="evidence" value="ECO:0007669"/>
    <property type="project" value="UniProtKB-ARBA"/>
</dbReference>
<dbReference type="Gene3D" id="2.60.120.200">
    <property type="match status" value="2"/>
</dbReference>
<dbReference type="Gene3D" id="2.60.40.10">
    <property type="entry name" value="Immunoglobulins"/>
    <property type="match status" value="2"/>
</dbReference>
<dbReference type="Pfam" id="PF16640">
    <property type="entry name" value="Big_3_5"/>
    <property type="match status" value="1"/>
</dbReference>
<dbReference type="PANTHER" id="PTHR43143:SF5">
    <property type="entry name" value="SECRETED PROTEIN"/>
    <property type="match status" value="1"/>
</dbReference>
<sequence length="1408" mass="148355">MTTRLHPIARRWRRLSASALGLALVGGTLLSPAAQAAPALVGTTSAVTGQAAAAVTVPAADVLDVAFTNGTATDRATGLTATTWGAPTYATDAAFGHDILKVDGVDDAVSFDFTDQWSRLSTGFAIECVFRVDTTMPVSGEKDLCSDKEAGGFSVYVNGGNLGTMAHIGGGYKSVLTPISGNRWYHAVSVWDGKALSLYVNGQLAGSAAATGALTPPVATARRMVIGADAAPTGIGQVAPPASFAASKVWSAGLTGAQVAELASAYNTKPPVPVADVLDVDFDDGTPNDDAQNLPVTIHGDPVIAQDTAVKARVASFDGSDDAYSYAFGDQWSKVSTSVSIECTLKSNGTLPNSGEHSVCSEKESGGYSIVIYGDKLTFTAYVGGGYKSAQTPIVSGRWYHAVGTWDGQKIRLYVDGVLAAETPAAGALGLPGGAARNAFYLGADAVNQFWAPASLLNARIYSKVLTLDEVKALNIAAFGDVRDAGVAVTSTVPAEGAHLSRPTEFQIKVTNQGNATGWRYLLDGEPVQVGQEIGAGLKSGSHTLQISATDVFGKPVSKTVTFTSDAIPSSGGTDVGQGSGRVTLSAIAHNPDGGEVTTTFKQATPSVPTGGIQGVVPVMPSTLDFSYTEGSQIGTAPRPGGKAIDSPSTREIPFQRYDVQVPASAERRQILWSGVVDPAREVALHAWNSTTQAWTPLATARGQAEGETALKAVVRPELVDNGVVHVLVTGQDPFADDLAARDATAGAPGNRDHFEDPSAYDFALAHFTDTQYLAEGAVGGTYDDFDGVDEPSDKMTMEEQALWAKSYRDTTQWLADNAAKRKIAYTAHTGDIIENDYHDPLATDANGKLLRPGLDEQVTKEFQFTAEAQRTLDAAGLVNQVVAGNHDNQLGAETGPTSRFNKYYGPERYYESAKRWPAEYKASYHAWDETTDASGAVVTPGKDNQNSYVLFSAGGLDFVAVGLSYGVTQAEADWASSIFRRYHDRNGILLTHAYIAPSSTPDGRGANFSTDGSRAFSSIVAANPNVFLVLAGHEHGVGTNLKTGVGVTIEHNVVELLADYQFYKMTAGELWPEKVDANGNLDLDGDGTIDHKKGDLLQFGASFLRLLQIDVDRAQMSIDTYSPMLDNFGATEYDDRKRYNGAEDNMVLPIDLSTRKTSFSTDSLVLVTPTDTVIGQATAKSGWPATVQWSGLTEGELYAWTTTSRTGDGDQVGSVDQFGGIFIATAAGTDVTAPVLTIPASTSVQQGQTFDPLAGVTAVDNTDGDVTDRIQVIGTVDTTTPGSYPLTYLVADTNGNQAVANRVVTVTAAPTVERTPTSVKATDVQVNWNQTLKLTATVTPSKATGPVQFMIGEDVLCEAQVKNGKASCTVHMLPNPGTHKVRAVYGGDETHAASYAEFTLTVVDRKR</sequence>
<dbReference type="InterPro" id="IPR013783">
    <property type="entry name" value="Ig-like_fold"/>
</dbReference>
<dbReference type="Proteomes" id="UP000198242">
    <property type="component" value="Chromosome I"/>
</dbReference>
<feature type="chain" id="PRO_5008710380" description="LamG-like jellyroll fold domain-containing protein" evidence="3">
    <location>
        <begin position="37"/>
        <end position="1408"/>
    </location>
</feature>
<keyword evidence="1 3" id="KW-0732">Signal</keyword>
<dbReference type="Gene3D" id="3.60.21.10">
    <property type="match status" value="1"/>
</dbReference>
<evidence type="ECO:0000259" key="4">
    <source>
        <dbReference type="SMART" id="SM00560"/>
    </source>
</evidence>
<dbReference type="SMART" id="SM00560">
    <property type="entry name" value="LamGL"/>
    <property type="match status" value="1"/>
</dbReference>
<dbReference type="InterPro" id="IPR006558">
    <property type="entry name" value="LamG-like"/>
</dbReference>
<keyword evidence="6" id="KW-1185">Reference proteome</keyword>
<dbReference type="EMBL" id="LT607411">
    <property type="protein sequence ID" value="SCF34385.1"/>
    <property type="molecule type" value="Genomic_DNA"/>
</dbReference>
<dbReference type="RefSeq" id="WP_089009096.1">
    <property type="nucleotide sequence ID" value="NZ_LT607411.1"/>
</dbReference>
<dbReference type="GO" id="GO:0016787">
    <property type="term" value="F:hydrolase activity"/>
    <property type="evidence" value="ECO:0007669"/>
    <property type="project" value="InterPro"/>
</dbReference>
<feature type="domain" description="LamG-like jellyroll fold" evidence="4">
    <location>
        <begin position="337"/>
        <end position="469"/>
    </location>
</feature>
<dbReference type="Pfam" id="PF13385">
    <property type="entry name" value="Laminin_G_3"/>
    <property type="match status" value="2"/>
</dbReference>
<organism evidence="5 6">
    <name type="scientific">Micromonospora viridifaciens</name>
    <dbReference type="NCBI Taxonomy" id="1881"/>
    <lineage>
        <taxon>Bacteria</taxon>
        <taxon>Bacillati</taxon>
        <taxon>Actinomycetota</taxon>
        <taxon>Actinomycetes</taxon>
        <taxon>Micromonosporales</taxon>
        <taxon>Micromonosporaceae</taxon>
        <taxon>Micromonospora</taxon>
    </lineage>
</organism>
<dbReference type="Pfam" id="PF00149">
    <property type="entry name" value="Metallophos"/>
    <property type="match status" value="1"/>
</dbReference>
<dbReference type="InterPro" id="IPR013320">
    <property type="entry name" value="ConA-like_dom_sf"/>
</dbReference>
<dbReference type="SUPFAM" id="SSF56300">
    <property type="entry name" value="Metallo-dependent phosphatases"/>
    <property type="match status" value="1"/>
</dbReference>
<dbReference type="PANTHER" id="PTHR43143">
    <property type="entry name" value="METALLOPHOSPHOESTERASE, CALCINEURIN SUPERFAMILY"/>
    <property type="match status" value="1"/>
</dbReference>
<evidence type="ECO:0000256" key="1">
    <source>
        <dbReference type="ARBA" id="ARBA00022729"/>
    </source>
</evidence>
<dbReference type="InterPro" id="IPR032109">
    <property type="entry name" value="Big_3_5"/>
</dbReference>
<dbReference type="InterPro" id="IPR051918">
    <property type="entry name" value="STPP_CPPED1"/>
</dbReference>
<protein>
    <recommendedName>
        <fullName evidence="4">LamG-like jellyroll fold domain-containing protein</fullName>
    </recommendedName>
</protein>
<accession>A0A1C4ZN85</accession>
<evidence type="ECO:0000256" key="3">
    <source>
        <dbReference type="SAM" id="SignalP"/>
    </source>
</evidence>
<dbReference type="SUPFAM" id="SSF49899">
    <property type="entry name" value="Concanavalin A-like lectins/glucanases"/>
    <property type="match status" value="2"/>
</dbReference>
<dbReference type="InterPro" id="IPR032179">
    <property type="entry name" value="Cry22Aa_Ig-like"/>
</dbReference>
<feature type="signal peptide" evidence="3">
    <location>
        <begin position="1"/>
        <end position="36"/>
    </location>
</feature>
<reference evidence="6" key="1">
    <citation type="submission" date="2016-06" db="EMBL/GenBank/DDBJ databases">
        <authorList>
            <person name="Varghese N."/>
            <person name="Submissions Spin"/>
        </authorList>
    </citation>
    <scope>NUCLEOTIDE SEQUENCE [LARGE SCALE GENOMIC DNA]</scope>
    <source>
        <strain evidence="6">DSM 43909</strain>
    </source>
</reference>
<evidence type="ECO:0000256" key="2">
    <source>
        <dbReference type="ARBA" id="ARBA00023157"/>
    </source>
</evidence>
<keyword evidence="2" id="KW-1015">Disulfide bond</keyword>
<gene>
    <name evidence="5" type="ORF">GA0074695_5844</name>
</gene>
<proteinExistence type="predicted"/>